<name>A0A1I2JZH1_9BACT</name>
<dbReference type="InterPro" id="IPR019734">
    <property type="entry name" value="TPR_rpt"/>
</dbReference>
<dbReference type="STRING" id="655355.SAMN05216283_11092"/>
<keyword evidence="2" id="KW-1133">Transmembrane helix</keyword>
<dbReference type="AlphaFoldDB" id="A0A1I2JZH1"/>
<sequence>MRHKFGITFFKMVKNKDKKEHDSFSEVENTLTKTEQLIEENQKTLTIVVGVIVAIVVAYLGFTRLYIHPRETDAQEQMFMAEQYFEKDSFNLAINGDGNYLGFLDIIDEYGMTDAGNLANYYTGISYLRLGEYDSAIDYLSSFDTEDLLLVPIVEGAKGDAYLELGETDKALAAYKKAFKSTENELTSPVYMMKAANLMESEGQLSDALKLYQDIKENYPSSAEGRNVAKYIARVEIKQSK</sequence>
<accession>A0A1I2JZH1</accession>
<dbReference type="SUPFAM" id="SSF48452">
    <property type="entry name" value="TPR-like"/>
    <property type="match status" value="1"/>
</dbReference>
<gene>
    <name evidence="4" type="ORF">SAMN05216283_11092</name>
</gene>
<proteinExistence type="predicted"/>
<dbReference type="PROSITE" id="PS50005">
    <property type="entry name" value="TPR"/>
    <property type="match status" value="1"/>
</dbReference>
<keyword evidence="2" id="KW-0472">Membrane</keyword>
<organism evidence="4 5">
    <name type="scientific">Sunxiuqinia elliptica</name>
    <dbReference type="NCBI Taxonomy" id="655355"/>
    <lineage>
        <taxon>Bacteria</taxon>
        <taxon>Pseudomonadati</taxon>
        <taxon>Bacteroidota</taxon>
        <taxon>Bacteroidia</taxon>
        <taxon>Marinilabiliales</taxon>
        <taxon>Prolixibacteraceae</taxon>
        <taxon>Sunxiuqinia</taxon>
    </lineage>
</organism>
<dbReference type="EMBL" id="FONW01000010">
    <property type="protein sequence ID" value="SFF59974.1"/>
    <property type="molecule type" value="Genomic_DNA"/>
</dbReference>
<dbReference type="Pfam" id="PF09976">
    <property type="entry name" value="TPR_21"/>
    <property type="match status" value="1"/>
</dbReference>
<keyword evidence="1" id="KW-0802">TPR repeat</keyword>
<feature type="transmembrane region" description="Helical" evidence="2">
    <location>
        <begin position="44"/>
        <end position="62"/>
    </location>
</feature>
<keyword evidence="5" id="KW-1185">Reference proteome</keyword>
<dbReference type="Proteomes" id="UP000198964">
    <property type="component" value="Unassembled WGS sequence"/>
</dbReference>
<evidence type="ECO:0000313" key="4">
    <source>
        <dbReference type="EMBL" id="SFF59974.1"/>
    </source>
</evidence>
<evidence type="ECO:0000313" key="5">
    <source>
        <dbReference type="Proteomes" id="UP000198964"/>
    </source>
</evidence>
<keyword evidence="2" id="KW-0812">Transmembrane</keyword>
<evidence type="ECO:0000256" key="2">
    <source>
        <dbReference type="SAM" id="Phobius"/>
    </source>
</evidence>
<evidence type="ECO:0000259" key="3">
    <source>
        <dbReference type="Pfam" id="PF09976"/>
    </source>
</evidence>
<feature type="domain" description="Ancillary SecYEG translocon subunit/Cell division coordinator CpoB TPR" evidence="3">
    <location>
        <begin position="129"/>
        <end position="198"/>
    </location>
</feature>
<dbReference type="Gene3D" id="1.25.40.10">
    <property type="entry name" value="Tetratricopeptide repeat domain"/>
    <property type="match status" value="2"/>
</dbReference>
<feature type="repeat" description="TPR" evidence="1">
    <location>
        <begin position="152"/>
        <end position="185"/>
    </location>
</feature>
<evidence type="ECO:0000256" key="1">
    <source>
        <dbReference type="PROSITE-ProRule" id="PRU00339"/>
    </source>
</evidence>
<protein>
    <submittedName>
        <fullName evidence="4">Tetratricopeptide repeat-containing protein</fullName>
    </submittedName>
</protein>
<dbReference type="InterPro" id="IPR011990">
    <property type="entry name" value="TPR-like_helical_dom_sf"/>
</dbReference>
<dbReference type="InterPro" id="IPR018704">
    <property type="entry name" value="SecYEG/CpoB_TPR"/>
</dbReference>
<reference evidence="4 5" key="1">
    <citation type="submission" date="2016-10" db="EMBL/GenBank/DDBJ databases">
        <authorList>
            <person name="de Groot N.N."/>
        </authorList>
    </citation>
    <scope>NUCLEOTIDE SEQUENCE [LARGE SCALE GENOMIC DNA]</scope>
    <source>
        <strain evidence="4 5">CGMCC 1.9156</strain>
    </source>
</reference>